<accession>A0A371PGU4</accession>
<dbReference type="EMBL" id="QUBQ01000002">
    <property type="protein sequence ID" value="REK75171.1"/>
    <property type="molecule type" value="Genomic_DNA"/>
</dbReference>
<reference evidence="6 7" key="1">
    <citation type="submission" date="2018-08" db="EMBL/GenBank/DDBJ databases">
        <title>Paenibacillus sp. M4BSY-1, whole genome shotgun sequence.</title>
        <authorList>
            <person name="Tuo L."/>
        </authorList>
    </citation>
    <scope>NUCLEOTIDE SEQUENCE [LARGE SCALE GENOMIC DNA]</scope>
    <source>
        <strain evidence="6 7">M4BSY-1</strain>
    </source>
</reference>
<dbReference type="PROSITE" id="PS01124">
    <property type="entry name" value="HTH_ARAC_FAMILY_2"/>
    <property type="match status" value="1"/>
</dbReference>
<evidence type="ECO:0000313" key="7">
    <source>
        <dbReference type="Proteomes" id="UP000261905"/>
    </source>
</evidence>
<dbReference type="SUPFAM" id="SSF53807">
    <property type="entry name" value="Helical backbone' metal receptor"/>
    <property type="match status" value="1"/>
</dbReference>
<evidence type="ECO:0000259" key="4">
    <source>
        <dbReference type="PROSITE" id="PS01124"/>
    </source>
</evidence>
<evidence type="ECO:0000256" key="1">
    <source>
        <dbReference type="ARBA" id="ARBA00023015"/>
    </source>
</evidence>
<comment type="caution">
    <text evidence="6">The sequence shown here is derived from an EMBL/GenBank/DDBJ whole genome shotgun (WGS) entry which is preliminary data.</text>
</comment>
<evidence type="ECO:0000313" key="6">
    <source>
        <dbReference type="EMBL" id="REK75171.1"/>
    </source>
</evidence>
<dbReference type="GO" id="GO:0043565">
    <property type="term" value="F:sequence-specific DNA binding"/>
    <property type="evidence" value="ECO:0007669"/>
    <property type="project" value="InterPro"/>
</dbReference>
<dbReference type="PANTHER" id="PTHR43280">
    <property type="entry name" value="ARAC-FAMILY TRANSCRIPTIONAL REGULATOR"/>
    <property type="match status" value="1"/>
</dbReference>
<keyword evidence="1" id="KW-0805">Transcription regulation</keyword>
<dbReference type="PROSITE" id="PS50983">
    <property type="entry name" value="FE_B12_PBP"/>
    <property type="match status" value="1"/>
</dbReference>
<dbReference type="SMART" id="SM00342">
    <property type="entry name" value="HTH_ARAC"/>
    <property type="match status" value="1"/>
</dbReference>
<feature type="domain" description="Fe/B12 periplasmic-binding" evidence="5">
    <location>
        <begin position="279"/>
        <end position="543"/>
    </location>
</feature>
<organism evidence="6 7">
    <name type="scientific">Paenibacillus paeoniae</name>
    <dbReference type="NCBI Taxonomy" id="2292705"/>
    <lineage>
        <taxon>Bacteria</taxon>
        <taxon>Bacillati</taxon>
        <taxon>Bacillota</taxon>
        <taxon>Bacilli</taxon>
        <taxon>Bacillales</taxon>
        <taxon>Paenibacillaceae</taxon>
        <taxon>Paenibacillus</taxon>
    </lineage>
</organism>
<evidence type="ECO:0000256" key="3">
    <source>
        <dbReference type="ARBA" id="ARBA00023163"/>
    </source>
</evidence>
<evidence type="ECO:0000259" key="5">
    <source>
        <dbReference type="PROSITE" id="PS50983"/>
    </source>
</evidence>
<keyword evidence="2" id="KW-0238">DNA-binding</keyword>
<dbReference type="InterPro" id="IPR009057">
    <property type="entry name" value="Homeodomain-like_sf"/>
</dbReference>
<sequence length="545" mass="62259">MLNVGEPQLNAGQWIAQWESTAPLTGKWMTVGAIHHMPSPTLVLITDGQAIWNINGQHVHVAPGHLIAMERDLVIEVVEGGDLDLAGWQIQFHTYTLFHKEGGGQSFEWRVPDGNMVMKIGLTGGFLSSISDRLNEEWLEDSSGRMVENQHFLYGLLNQLYQKQPSEQQTIEKGMMRSIAYMQEHYDRVITRKQLAQIAGISQWHYSRKFNERYGKPPLDYLANYRIYRAQEELLLTSARTQEIAKKAGFEDAPYFSRRFKQLAGVSPRNYARTLSERRLISLSPLCAEVLIGLGVIPHAVVVTPLLLADHQRQLFHEHRIKLLEVPQYVIHFECMEQEQPELIIGHFVTEAMKKKLRTIAPVITGLSRDIEVLLNQLATLFNKEEQAAMLQAQVGHELDTARDQLKALADSSATVMVLRVEPFGYRYLGGNSSGMSQLLYKKLNLSLPVPLQTGEAWFNPCPIELLERANPDYLFIEKRVMEHFNSDDYMDKLLESHHWKKLKAVHHDRVFYMDTRLWVDGCGVIGHTKMLGQVISSLLGRQNE</sequence>
<dbReference type="RefSeq" id="WP_116047092.1">
    <property type="nucleotide sequence ID" value="NZ_QUBQ01000002.1"/>
</dbReference>
<gene>
    <name evidence="6" type="ORF">DX130_16195</name>
</gene>
<dbReference type="Gene3D" id="1.10.10.60">
    <property type="entry name" value="Homeodomain-like"/>
    <property type="match status" value="2"/>
</dbReference>
<evidence type="ECO:0000256" key="2">
    <source>
        <dbReference type="ARBA" id="ARBA00023125"/>
    </source>
</evidence>
<dbReference type="GO" id="GO:0003700">
    <property type="term" value="F:DNA-binding transcription factor activity"/>
    <property type="evidence" value="ECO:0007669"/>
    <property type="project" value="InterPro"/>
</dbReference>
<dbReference type="OrthoDB" id="2738378at2"/>
<dbReference type="SUPFAM" id="SSF46689">
    <property type="entry name" value="Homeodomain-like"/>
    <property type="match status" value="2"/>
</dbReference>
<dbReference type="Proteomes" id="UP000261905">
    <property type="component" value="Unassembled WGS sequence"/>
</dbReference>
<dbReference type="Gene3D" id="3.40.50.1980">
    <property type="entry name" value="Nitrogenase molybdenum iron protein domain"/>
    <property type="match status" value="1"/>
</dbReference>
<dbReference type="PANTHER" id="PTHR43280:SF2">
    <property type="entry name" value="HTH-TYPE TRANSCRIPTIONAL REGULATOR EXSA"/>
    <property type="match status" value="1"/>
</dbReference>
<keyword evidence="7" id="KW-1185">Reference proteome</keyword>
<keyword evidence="3" id="KW-0804">Transcription</keyword>
<protein>
    <submittedName>
        <fullName evidence="6">Helix-turn-helix domain-containing protein</fullName>
    </submittedName>
</protein>
<dbReference type="InterPro" id="IPR018060">
    <property type="entry name" value="HTH_AraC"/>
</dbReference>
<feature type="domain" description="HTH araC/xylS-type" evidence="4">
    <location>
        <begin position="176"/>
        <end position="274"/>
    </location>
</feature>
<dbReference type="InterPro" id="IPR002491">
    <property type="entry name" value="ABC_transptr_periplasmic_BD"/>
</dbReference>
<dbReference type="AlphaFoldDB" id="A0A371PGU4"/>
<dbReference type="Pfam" id="PF01497">
    <property type="entry name" value="Peripla_BP_2"/>
    <property type="match status" value="1"/>
</dbReference>
<dbReference type="Pfam" id="PF12833">
    <property type="entry name" value="HTH_18"/>
    <property type="match status" value="1"/>
</dbReference>
<name>A0A371PGU4_9BACL</name>
<proteinExistence type="predicted"/>